<feature type="domain" description="Integral membrane bound transporter" evidence="6">
    <location>
        <begin position="48"/>
        <end position="167"/>
    </location>
</feature>
<feature type="transmembrane region" description="Helical" evidence="5">
    <location>
        <begin position="83"/>
        <end position="116"/>
    </location>
</feature>
<feature type="transmembrane region" description="Helical" evidence="5">
    <location>
        <begin position="151"/>
        <end position="172"/>
    </location>
</feature>
<comment type="subcellular location">
    <subcellularLocation>
        <location evidence="1">Membrane</location>
        <topology evidence="1">Multi-pass membrane protein</topology>
    </subcellularLocation>
</comment>
<name>A0A9X1M4J4_9MICC</name>
<accession>A0A9X1M4J4</accession>
<dbReference type="GO" id="GO:0016020">
    <property type="term" value="C:membrane"/>
    <property type="evidence" value="ECO:0007669"/>
    <property type="project" value="UniProtKB-SubCell"/>
</dbReference>
<feature type="transmembrane region" description="Helical" evidence="5">
    <location>
        <begin position="29"/>
        <end position="46"/>
    </location>
</feature>
<gene>
    <name evidence="7" type="ORF">LJ755_00860</name>
    <name evidence="8" type="ORF">MUK71_09825</name>
</gene>
<keyword evidence="3 5" id="KW-1133">Transmembrane helix</keyword>
<evidence type="ECO:0000259" key="6">
    <source>
        <dbReference type="Pfam" id="PF13515"/>
    </source>
</evidence>
<evidence type="ECO:0000313" key="9">
    <source>
        <dbReference type="Proteomes" id="UP000829758"/>
    </source>
</evidence>
<dbReference type="InterPro" id="IPR049453">
    <property type="entry name" value="Memb_transporter_dom"/>
</dbReference>
<evidence type="ECO:0000256" key="4">
    <source>
        <dbReference type="ARBA" id="ARBA00023136"/>
    </source>
</evidence>
<sequence>MTTGEQSLYKRSFSAVTNRVTGFLRYTRLQLALKAAIAVGIAWTLAPHVPGVASQYPYYAPLGALVSMYPTVFGSLRTGLQTLAGLVVGMALALGALLFGAPNVLTISLIVGLGVLLAGLPHLGASGRDYVPVAALFVLVLGGDDPDGYSFGYMVQMLVGVVVGLVVNATVFPPLHLNGVVNGLVALRQSLARQLRDMGSALGETWPPEHEEWSRRESELDGLTGEVREAVELADSSRHGNIRSRKYRRDFDADYRALRAMERATAHVKDMTDVLTDAIWRNPENVAVPAPLAEPLARAVAACAEAVEVWDPESDEHAAATESLVELVRLVNTSGSADSPVDATAAMAMDLRRILRTVSTVAEQ</sequence>
<organism evidence="7 10">
    <name type="scientific">Arthrobacter zhangbolii</name>
    <dbReference type="NCBI Taxonomy" id="2886936"/>
    <lineage>
        <taxon>Bacteria</taxon>
        <taxon>Bacillati</taxon>
        <taxon>Actinomycetota</taxon>
        <taxon>Actinomycetes</taxon>
        <taxon>Micrococcales</taxon>
        <taxon>Micrococcaceae</taxon>
        <taxon>Arthrobacter</taxon>
    </lineage>
</organism>
<evidence type="ECO:0000313" key="8">
    <source>
        <dbReference type="EMBL" id="UON90936.1"/>
    </source>
</evidence>
<dbReference type="Proteomes" id="UP000829758">
    <property type="component" value="Chromosome"/>
</dbReference>
<proteinExistence type="predicted"/>
<keyword evidence="9" id="KW-1185">Reference proteome</keyword>
<dbReference type="Pfam" id="PF13515">
    <property type="entry name" value="FUSC_2"/>
    <property type="match status" value="1"/>
</dbReference>
<evidence type="ECO:0000256" key="5">
    <source>
        <dbReference type="SAM" id="Phobius"/>
    </source>
</evidence>
<evidence type="ECO:0000256" key="3">
    <source>
        <dbReference type="ARBA" id="ARBA00022989"/>
    </source>
</evidence>
<evidence type="ECO:0000313" key="7">
    <source>
        <dbReference type="EMBL" id="MCC3271278.1"/>
    </source>
</evidence>
<keyword evidence="4 5" id="KW-0472">Membrane</keyword>
<evidence type="ECO:0000256" key="2">
    <source>
        <dbReference type="ARBA" id="ARBA00022692"/>
    </source>
</evidence>
<keyword evidence="2 5" id="KW-0812">Transmembrane</keyword>
<protein>
    <submittedName>
        <fullName evidence="7">Aromatic acid exporter family protein</fullName>
    </submittedName>
</protein>
<dbReference type="AlphaFoldDB" id="A0A9X1M4J4"/>
<evidence type="ECO:0000256" key="1">
    <source>
        <dbReference type="ARBA" id="ARBA00004141"/>
    </source>
</evidence>
<reference evidence="7" key="1">
    <citation type="submission" date="2021-10" db="EMBL/GenBank/DDBJ databases">
        <title>Novel species in genus Arthrobacter.</title>
        <authorList>
            <person name="Liu Y."/>
        </authorList>
    </citation>
    <scope>NUCLEOTIDE SEQUENCE</scope>
    <source>
        <strain evidence="9">zg-Y462</strain>
        <strain evidence="7">Zg-Y462</strain>
    </source>
</reference>
<dbReference type="Proteomes" id="UP001155145">
    <property type="component" value="Unassembled WGS sequence"/>
</dbReference>
<dbReference type="EMBL" id="JAJFZT010000001">
    <property type="protein sequence ID" value="MCC3271278.1"/>
    <property type="molecule type" value="Genomic_DNA"/>
</dbReference>
<evidence type="ECO:0000313" key="10">
    <source>
        <dbReference type="Proteomes" id="UP001155145"/>
    </source>
</evidence>
<dbReference type="EMBL" id="CP094984">
    <property type="protein sequence ID" value="UON90936.1"/>
    <property type="molecule type" value="Genomic_DNA"/>
</dbReference>
<dbReference type="RefSeq" id="WP_227901612.1">
    <property type="nucleotide sequence ID" value="NZ_CP094984.1"/>
</dbReference>